<dbReference type="RefSeq" id="WP_015236434.1">
    <property type="nucleotide sequence ID" value="NC_019793.1"/>
</dbReference>
<dbReference type="AlphaFoldDB" id="L0A4P9"/>
<dbReference type="EMBL" id="CP003382">
    <property type="protein sequence ID" value="AFZ68132.1"/>
    <property type="molecule type" value="Genomic_DNA"/>
</dbReference>
<dbReference type="PATRIC" id="fig|937777.3.peg.2677"/>
<protein>
    <submittedName>
        <fullName evidence="2">Nucleoside-diphosphate-sugar epimerase</fullName>
    </submittedName>
</protein>
<dbReference type="HOGENOM" id="CLU_061176_0_1_0"/>
<evidence type="ECO:0000259" key="1">
    <source>
        <dbReference type="Pfam" id="PF01370"/>
    </source>
</evidence>
<dbReference type="PANTHER" id="PTHR43245">
    <property type="entry name" value="BIFUNCTIONAL POLYMYXIN RESISTANCE PROTEIN ARNA"/>
    <property type="match status" value="1"/>
</dbReference>
<dbReference type="OrthoDB" id="9809586at2"/>
<organism evidence="2 3">
    <name type="scientific">Deinococcus peraridilitoris (strain DSM 19664 / LMG 22246 / CIP 109416 / KR-200)</name>
    <dbReference type="NCBI Taxonomy" id="937777"/>
    <lineage>
        <taxon>Bacteria</taxon>
        <taxon>Thermotogati</taxon>
        <taxon>Deinococcota</taxon>
        <taxon>Deinococci</taxon>
        <taxon>Deinococcales</taxon>
        <taxon>Deinococcaceae</taxon>
        <taxon>Deinococcus</taxon>
    </lineage>
</organism>
<dbReference type="InterPro" id="IPR050177">
    <property type="entry name" value="Lipid_A_modif_metabolic_enz"/>
</dbReference>
<dbReference type="KEGG" id="dpd:Deipe_2667"/>
<dbReference type="SUPFAM" id="SSF51735">
    <property type="entry name" value="NAD(P)-binding Rossmann-fold domains"/>
    <property type="match status" value="1"/>
</dbReference>
<dbReference type="InterPro" id="IPR036291">
    <property type="entry name" value="NAD(P)-bd_dom_sf"/>
</dbReference>
<evidence type="ECO:0000313" key="2">
    <source>
        <dbReference type="EMBL" id="AFZ68132.1"/>
    </source>
</evidence>
<keyword evidence="3" id="KW-1185">Reference proteome</keyword>
<gene>
    <name evidence="2" type="ordered locus">Deipe_2667</name>
</gene>
<dbReference type="STRING" id="937777.Deipe_2667"/>
<evidence type="ECO:0000313" key="3">
    <source>
        <dbReference type="Proteomes" id="UP000010467"/>
    </source>
</evidence>
<feature type="domain" description="NAD-dependent epimerase/dehydratase" evidence="1">
    <location>
        <begin position="4"/>
        <end position="205"/>
    </location>
</feature>
<dbReference type="Gene3D" id="3.40.50.720">
    <property type="entry name" value="NAD(P)-binding Rossmann-like Domain"/>
    <property type="match status" value="1"/>
</dbReference>
<dbReference type="PANTHER" id="PTHR43245:SF13">
    <property type="entry name" value="UDP-D-APIOSE_UDP-D-XYLOSE SYNTHASE 2"/>
    <property type="match status" value="1"/>
</dbReference>
<dbReference type="eggNOG" id="COG0451">
    <property type="taxonomic scope" value="Bacteria"/>
</dbReference>
<name>L0A4P9_DEIPD</name>
<proteinExistence type="predicted"/>
<dbReference type="InterPro" id="IPR001509">
    <property type="entry name" value="Epimerase_deHydtase"/>
</dbReference>
<accession>L0A4P9</accession>
<dbReference type="Proteomes" id="UP000010467">
    <property type="component" value="Chromosome"/>
</dbReference>
<sequence length="314" mass="34143">MRLLVLGGTQFVGKHIVLTALSRGHEVSIFTRGQQPDDLPEQVQRLRGDRDGDLGALEGGQWDAVIDVSGYVPRVVRQSAQALKEATSRYLFISTVSVYAGTERQDEDAPLATLEDPAVEEVTGSTYGGLKVLCEEAVREVYGERATVVRPGLVVGPFDHTDRFTFWIQGLAGGEEFALFGSEETPFQVIDARDLAAFVVGLLERDLAGTFNAVGERLNWGEVVRAVQGAQSTPVRARFLDDAALEQSGLNLPLAGGSWGIAMRAPDERAVTAGLTRRPLTDTVRDTLAWVRESGRDVKDFGLTHEKKAELLGH</sequence>
<reference evidence="3" key="1">
    <citation type="submission" date="2012-03" db="EMBL/GenBank/DDBJ databases">
        <title>Complete sequence of chromosome of Deinococcus peraridilitoris DSM 19664.</title>
        <authorList>
            <person name="Lucas S."/>
            <person name="Copeland A."/>
            <person name="Lapidus A."/>
            <person name="Glavina del Rio T."/>
            <person name="Dalin E."/>
            <person name="Tice H."/>
            <person name="Bruce D."/>
            <person name="Goodwin L."/>
            <person name="Pitluck S."/>
            <person name="Peters L."/>
            <person name="Mikhailova N."/>
            <person name="Lu M."/>
            <person name="Kyrpides N."/>
            <person name="Mavromatis K."/>
            <person name="Ivanova N."/>
            <person name="Brettin T."/>
            <person name="Detter J.C."/>
            <person name="Han C."/>
            <person name="Larimer F."/>
            <person name="Land M."/>
            <person name="Hauser L."/>
            <person name="Markowitz V."/>
            <person name="Cheng J.-F."/>
            <person name="Hugenholtz P."/>
            <person name="Woyke T."/>
            <person name="Wu D."/>
            <person name="Pukall R."/>
            <person name="Steenblock K."/>
            <person name="Brambilla E."/>
            <person name="Klenk H.-P."/>
            <person name="Eisen J.A."/>
        </authorList>
    </citation>
    <scope>NUCLEOTIDE SEQUENCE [LARGE SCALE GENOMIC DNA]</scope>
    <source>
        <strain evidence="3">DSM 19664 / LMG 22246 / CIP 109416 / KR-200</strain>
    </source>
</reference>
<dbReference type="Pfam" id="PF01370">
    <property type="entry name" value="Epimerase"/>
    <property type="match status" value="1"/>
</dbReference>